<dbReference type="Pfam" id="PF10947">
    <property type="entry name" value="DUF2628"/>
    <property type="match status" value="1"/>
</dbReference>
<evidence type="ECO:0000313" key="3">
    <source>
        <dbReference type="EMBL" id="MCW4472061.1"/>
    </source>
</evidence>
<dbReference type="EMBL" id="JAPCHY010000004">
    <property type="protein sequence ID" value="MCW4472061.1"/>
    <property type="molecule type" value="Genomic_DNA"/>
</dbReference>
<gene>
    <name evidence="3" type="ORF">OK345_06000</name>
</gene>
<keyword evidence="2" id="KW-0812">Transmembrane</keyword>
<keyword evidence="2" id="KW-1133">Transmembrane helix</keyword>
<evidence type="ECO:0000256" key="1">
    <source>
        <dbReference type="SAM" id="MobiDB-lite"/>
    </source>
</evidence>
<evidence type="ECO:0000313" key="4">
    <source>
        <dbReference type="Proteomes" id="UP001209922"/>
    </source>
</evidence>
<proteinExistence type="predicted"/>
<evidence type="ECO:0000256" key="2">
    <source>
        <dbReference type="SAM" id="Phobius"/>
    </source>
</evidence>
<comment type="caution">
    <text evidence="3">The sequence shown here is derived from an EMBL/GenBank/DDBJ whole genome shotgun (WGS) entry which is preliminary data.</text>
</comment>
<keyword evidence="2" id="KW-0472">Membrane</keyword>
<sequence>MSDPYDSNPYQSSDTALTPAREERGTHHDRIAALDVSETWKRRFRAIEAAGGPELPRFRELPFSERRRVQFNLLAFLLGPFYYLAKGLWRQAVVYVLIALAVILLLELAGLDSVTRVVGYGFAAVYAVRANIGYYKRMVLAQPPWL</sequence>
<name>A0ABT3JUA6_9XANT</name>
<protein>
    <submittedName>
        <fullName evidence="3">DUF2628 domain-containing protein</fullName>
    </submittedName>
</protein>
<organism evidence="3 4">
    <name type="scientific">Xanthomonas chitinilytica</name>
    <dbReference type="NCBI Taxonomy" id="2989819"/>
    <lineage>
        <taxon>Bacteria</taxon>
        <taxon>Pseudomonadati</taxon>
        <taxon>Pseudomonadota</taxon>
        <taxon>Gammaproteobacteria</taxon>
        <taxon>Lysobacterales</taxon>
        <taxon>Lysobacteraceae</taxon>
        <taxon>Xanthomonas</taxon>
    </lineage>
</organism>
<keyword evidence="4" id="KW-1185">Reference proteome</keyword>
<feature type="transmembrane region" description="Helical" evidence="2">
    <location>
        <begin position="92"/>
        <end position="111"/>
    </location>
</feature>
<accession>A0ABT3JUA6</accession>
<dbReference type="Proteomes" id="UP001209922">
    <property type="component" value="Unassembled WGS sequence"/>
</dbReference>
<reference evidence="3 4" key="1">
    <citation type="submission" date="2022-10" db="EMBL/GenBank/DDBJ databases">
        <title>Xanthomonas sp. H13-6.</title>
        <authorList>
            <person name="Liu X."/>
            <person name="Deng Z."/>
            <person name="Jiang Y."/>
            <person name="Yu T."/>
            <person name="Ai J."/>
        </authorList>
    </citation>
    <scope>NUCLEOTIDE SEQUENCE [LARGE SCALE GENOMIC DNA]</scope>
    <source>
        <strain evidence="3 4">H13-6</strain>
    </source>
</reference>
<feature type="region of interest" description="Disordered" evidence="1">
    <location>
        <begin position="1"/>
        <end position="24"/>
    </location>
</feature>
<dbReference type="InterPro" id="IPR024399">
    <property type="entry name" value="DUF2628"/>
</dbReference>
<feature type="transmembrane region" description="Helical" evidence="2">
    <location>
        <begin position="69"/>
        <end position="85"/>
    </location>
</feature>
<feature type="transmembrane region" description="Helical" evidence="2">
    <location>
        <begin position="117"/>
        <end position="135"/>
    </location>
</feature>
<dbReference type="RefSeq" id="WP_265127021.1">
    <property type="nucleotide sequence ID" value="NZ_JAPCHY010000004.1"/>
</dbReference>